<dbReference type="PANTHER" id="PTHR31395:SF23">
    <property type="entry name" value="GEO05642P1"/>
    <property type="match status" value="1"/>
</dbReference>
<keyword evidence="3 5" id="KW-1133">Transmembrane helix</keyword>
<evidence type="ECO:0000256" key="6">
    <source>
        <dbReference type="SAM" id="SignalP"/>
    </source>
</evidence>
<gene>
    <name evidence="7" type="ORF">CHS0354_028775</name>
</gene>
<evidence type="ECO:0000256" key="2">
    <source>
        <dbReference type="ARBA" id="ARBA00022692"/>
    </source>
</evidence>
<feature type="chain" id="PRO_5041982981" evidence="6">
    <location>
        <begin position="22"/>
        <end position="164"/>
    </location>
</feature>
<dbReference type="AlphaFoldDB" id="A0AAE0VR05"/>
<keyword evidence="8" id="KW-1185">Reference proteome</keyword>
<evidence type="ECO:0000256" key="4">
    <source>
        <dbReference type="ARBA" id="ARBA00023136"/>
    </source>
</evidence>
<keyword evidence="2 5" id="KW-0812">Transmembrane</keyword>
<dbReference type="GO" id="GO:0016020">
    <property type="term" value="C:membrane"/>
    <property type="evidence" value="ECO:0007669"/>
    <property type="project" value="UniProtKB-SubCell"/>
</dbReference>
<proteinExistence type="predicted"/>
<evidence type="ECO:0000313" key="7">
    <source>
        <dbReference type="EMBL" id="KAK3587398.1"/>
    </source>
</evidence>
<keyword evidence="6" id="KW-0732">Signal</keyword>
<evidence type="ECO:0000256" key="3">
    <source>
        <dbReference type="ARBA" id="ARBA00022989"/>
    </source>
</evidence>
<comment type="subcellular location">
    <subcellularLocation>
        <location evidence="1">Membrane</location>
    </subcellularLocation>
</comment>
<dbReference type="EMBL" id="JAEAOA010001725">
    <property type="protein sequence ID" value="KAK3587398.1"/>
    <property type="molecule type" value="Genomic_DNA"/>
</dbReference>
<feature type="transmembrane region" description="Helical" evidence="5">
    <location>
        <begin position="62"/>
        <end position="83"/>
    </location>
</feature>
<feature type="signal peptide" evidence="6">
    <location>
        <begin position="1"/>
        <end position="21"/>
    </location>
</feature>
<evidence type="ECO:0000256" key="5">
    <source>
        <dbReference type="SAM" id="Phobius"/>
    </source>
</evidence>
<reference evidence="7" key="1">
    <citation type="journal article" date="2021" name="Genome Biol. Evol.">
        <title>A High-Quality Reference Genome for a Parasitic Bivalve with Doubly Uniparental Inheritance (Bivalvia: Unionida).</title>
        <authorList>
            <person name="Smith C.H."/>
        </authorList>
    </citation>
    <scope>NUCLEOTIDE SEQUENCE</scope>
    <source>
        <strain evidence="7">CHS0354</strain>
    </source>
</reference>
<sequence length="164" mass="17575">MSLHYRLGLLFLVSRIGCALGENCYYYSGGSSFYLNCPYGCCGTYYDQYCCVNVGPIVGGVIGFLIFVGIIITIISCLCCACCQSTRQSFAGTVFRTNPNPTTTTVAVQQPVYVQPYVTQNAGYQSVQTQPPAANVYVQGDAKAGYPTGPATYQAAQAPPPYMA</sequence>
<evidence type="ECO:0000313" key="8">
    <source>
        <dbReference type="Proteomes" id="UP001195483"/>
    </source>
</evidence>
<dbReference type="Proteomes" id="UP001195483">
    <property type="component" value="Unassembled WGS sequence"/>
</dbReference>
<reference evidence="7" key="3">
    <citation type="submission" date="2023-05" db="EMBL/GenBank/DDBJ databases">
        <authorList>
            <person name="Smith C.H."/>
        </authorList>
    </citation>
    <scope>NUCLEOTIDE SEQUENCE</scope>
    <source>
        <strain evidence="7">CHS0354</strain>
        <tissue evidence="7">Mantle</tissue>
    </source>
</reference>
<dbReference type="InterPro" id="IPR026910">
    <property type="entry name" value="Shisa"/>
</dbReference>
<keyword evidence="4 5" id="KW-0472">Membrane</keyword>
<accession>A0AAE0VR05</accession>
<comment type="caution">
    <text evidence="7">The sequence shown here is derived from an EMBL/GenBank/DDBJ whole genome shotgun (WGS) entry which is preliminary data.</text>
</comment>
<organism evidence="7 8">
    <name type="scientific">Potamilus streckersoni</name>
    <dbReference type="NCBI Taxonomy" id="2493646"/>
    <lineage>
        <taxon>Eukaryota</taxon>
        <taxon>Metazoa</taxon>
        <taxon>Spiralia</taxon>
        <taxon>Lophotrochozoa</taxon>
        <taxon>Mollusca</taxon>
        <taxon>Bivalvia</taxon>
        <taxon>Autobranchia</taxon>
        <taxon>Heteroconchia</taxon>
        <taxon>Palaeoheterodonta</taxon>
        <taxon>Unionida</taxon>
        <taxon>Unionoidea</taxon>
        <taxon>Unionidae</taxon>
        <taxon>Ambleminae</taxon>
        <taxon>Lampsilini</taxon>
        <taxon>Potamilus</taxon>
    </lineage>
</organism>
<evidence type="ECO:0000256" key="1">
    <source>
        <dbReference type="ARBA" id="ARBA00004370"/>
    </source>
</evidence>
<dbReference type="PANTHER" id="PTHR31395">
    <property type="entry name" value="SHISA"/>
    <property type="match status" value="1"/>
</dbReference>
<name>A0AAE0VR05_9BIVA</name>
<reference evidence="7" key="2">
    <citation type="journal article" date="2021" name="Genome Biol. Evol.">
        <title>Developing a high-quality reference genome for a parasitic bivalve with doubly uniparental inheritance (Bivalvia: Unionida).</title>
        <authorList>
            <person name="Smith C.H."/>
        </authorList>
    </citation>
    <scope>NUCLEOTIDE SEQUENCE</scope>
    <source>
        <strain evidence="7">CHS0354</strain>
        <tissue evidence="7">Mantle</tissue>
    </source>
</reference>
<protein>
    <submittedName>
        <fullName evidence="7">Uncharacterized protein</fullName>
    </submittedName>
</protein>